<dbReference type="RefSeq" id="WP_076447837.1">
    <property type="nucleotide sequence ID" value="NZ_FTOQ01000004.1"/>
</dbReference>
<dbReference type="GO" id="GO:0000160">
    <property type="term" value="P:phosphorelay signal transduction system"/>
    <property type="evidence" value="ECO:0007669"/>
    <property type="project" value="InterPro"/>
</dbReference>
<proteinExistence type="predicted"/>
<name>A0A1N7MGN7_9RHOB</name>
<dbReference type="Proteomes" id="UP000186684">
    <property type="component" value="Unassembled WGS sequence"/>
</dbReference>
<reference evidence="2" key="1">
    <citation type="submission" date="2017-01" db="EMBL/GenBank/DDBJ databases">
        <authorList>
            <person name="Varghese N."/>
            <person name="Submissions S."/>
        </authorList>
    </citation>
    <scope>NUCLEOTIDE SEQUENCE [LARGE SCALE GENOMIC DNA]</scope>
    <source>
        <strain evidence="2">DSM 29430</strain>
    </source>
</reference>
<evidence type="ECO:0000313" key="1">
    <source>
        <dbReference type="EMBL" id="SIS85275.1"/>
    </source>
</evidence>
<evidence type="ECO:0000313" key="2">
    <source>
        <dbReference type="Proteomes" id="UP000186684"/>
    </source>
</evidence>
<dbReference type="AlphaFoldDB" id="A0A1N7MGN7"/>
<dbReference type="EMBL" id="FTOQ01000004">
    <property type="protein sequence ID" value="SIS85275.1"/>
    <property type="molecule type" value="Genomic_DNA"/>
</dbReference>
<keyword evidence="2" id="KW-1185">Reference proteome</keyword>
<gene>
    <name evidence="1" type="ORF">SAMN05421759_104309</name>
</gene>
<dbReference type="STRING" id="633194.SAMN05421759_104309"/>
<sequence>MAPISMLAPQEPARLDIEILSDLYGDMGPSAAEEAVCRAMEELALRLAEAERAFRGDDWLELGNGLRRVTAIARQIGMVGLVRVARDCRACLEAGDSVALAATLARLLRTGEKSLLALWDRPGLLP</sequence>
<accession>A0A1N7MGN7</accession>
<organism evidence="1 2">
    <name type="scientific">Roseivivax lentus</name>
    <dbReference type="NCBI Taxonomy" id="633194"/>
    <lineage>
        <taxon>Bacteria</taxon>
        <taxon>Pseudomonadati</taxon>
        <taxon>Pseudomonadota</taxon>
        <taxon>Alphaproteobacteria</taxon>
        <taxon>Rhodobacterales</taxon>
        <taxon>Roseobacteraceae</taxon>
        <taxon>Roseivivax</taxon>
    </lineage>
</organism>
<protein>
    <recommendedName>
        <fullName evidence="3">Hpt domain-containing protein</fullName>
    </recommendedName>
</protein>
<dbReference type="SUPFAM" id="SSF47226">
    <property type="entry name" value="Histidine-containing phosphotransfer domain, HPT domain"/>
    <property type="match status" value="1"/>
</dbReference>
<evidence type="ECO:0008006" key="3">
    <source>
        <dbReference type="Google" id="ProtNLM"/>
    </source>
</evidence>
<dbReference type="InterPro" id="IPR036641">
    <property type="entry name" value="HPT_dom_sf"/>
</dbReference>